<dbReference type="InterPro" id="IPR051424">
    <property type="entry name" value="Transketolase-like"/>
</dbReference>
<dbReference type="PROSITE" id="PS00802">
    <property type="entry name" value="TRANSKETOLASE_2"/>
    <property type="match status" value="1"/>
</dbReference>
<evidence type="ECO:0000256" key="12">
    <source>
        <dbReference type="ARBA" id="ARBA00022837"/>
    </source>
</evidence>
<comment type="subcellular location">
    <subcellularLocation>
        <location evidence="6">Mitochondrion</location>
    </subcellularLocation>
</comment>
<dbReference type="InterPro" id="IPR020826">
    <property type="entry name" value="Transketolase_BS"/>
</dbReference>
<dbReference type="Pfam" id="PF02779">
    <property type="entry name" value="Transket_pyr"/>
    <property type="match status" value="1"/>
</dbReference>
<evidence type="ECO:0000313" key="17">
    <source>
        <dbReference type="Proteomes" id="UP000492821"/>
    </source>
</evidence>
<dbReference type="Proteomes" id="UP000492821">
    <property type="component" value="Unassembled WGS sequence"/>
</dbReference>
<evidence type="ECO:0000256" key="7">
    <source>
        <dbReference type="ARBA" id="ARBA00007131"/>
    </source>
</evidence>
<dbReference type="GO" id="GO:0004802">
    <property type="term" value="F:transketolase activity"/>
    <property type="evidence" value="ECO:0007669"/>
    <property type="project" value="UniProtKB-EC"/>
</dbReference>
<evidence type="ECO:0000256" key="3">
    <source>
        <dbReference type="ARBA" id="ARBA00001941"/>
    </source>
</evidence>
<dbReference type="Gene3D" id="3.40.50.920">
    <property type="match status" value="1"/>
</dbReference>
<evidence type="ECO:0000256" key="14">
    <source>
        <dbReference type="ARBA" id="ARBA00023052"/>
    </source>
</evidence>
<keyword evidence="13" id="KW-0460">Magnesium</keyword>
<evidence type="ECO:0000256" key="13">
    <source>
        <dbReference type="ARBA" id="ARBA00022842"/>
    </source>
</evidence>
<dbReference type="WBParaSite" id="Pan_g4668.t1">
    <property type="protein sequence ID" value="Pan_g4668.t1"/>
    <property type="gene ID" value="Pan_g4668"/>
</dbReference>
<comment type="cofactor">
    <cofactor evidence="2">
        <name>Mn(2+)</name>
        <dbReference type="ChEBI" id="CHEBI:29035"/>
    </cofactor>
</comment>
<dbReference type="NCBIfam" id="NF004559">
    <property type="entry name" value="PRK05899.2-5"/>
    <property type="match status" value="1"/>
</dbReference>
<dbReference type="FunFam" id="3.40.50.970:FF:000129">
    <property type="entry name" value="Transketolase"/>
    <property type="match status" value="1"/>
</dbReference>
<sequence>MATTDVQTLNDVANRLRVSAIEMTCASKSGHPTSSASAAEIVSTLFFGEMRYSVQAPREAGADRFILSKGHACPVLYAAWEEAGLLTKEQTLSLRKLNSDIEGHPTPRLNFIDVATGSLGQGLGYAAGMAYVGKYVDKADYRVYTLLGDGESSEGAVWEAAQFASIYKLDNLVAIVDVNRLGQSQAAPLGHNTDVFAARFTAFGFHSIIVDGHDVSALLAAYAEAKATKGKPTAIIARTLKGKGIPDVEDLENWHGKPVAAEKIAVIQARIKNPKPTWSIPKPTTVAESQLNLGGIKLSSPPSYKLGDKVATRLAYGTALAKLADSSPHILAFDADTKNSTFADKIIANHPNQFVECFIAEQNMVSAAIGAGCRGRSIPFCSTFAAFFTRAADQIRMGAISFANAKFVGSHAGVSIGEDGPSQMALEDLALFRAIPDGVVLYPSDATSAERATEIAANHRGIVFIRTGRPALPVLYTADETFALGQSKVLKNTLAQAGKKVILIGAGVTLYEALDAHKQLAAEGIQSAVIDLFSVKPIDTKTISETAKQAGPNPVIITVEDHYQAGGIGEAVASALGPLPENYTVHSLFITGVPRSGTPDQLLDLFGINAKGIVNLAKKVAA</sequence>
<dbReference type="Gene3D" id="3.40.50.970">
    <property type="match status" value="2"/>
</dbReference>
<feature type="domain" description="Transketolase-like pyrimidine-binding" evidence="16">
    <location>
        <begin position="310"/>
        <end position="474"/>
    </location>
</feature>
<name>A0A7E4VYK6_PANRE</name>
<evidence type="ECO:0000256" key="10">
    <source>
        <dbReference type="ARBA" id="ARBA00022679"/>
    </source>
</evidence>
<comment type="subunit">
    <text evidence="8">Homodimer.</text>
</comment>
<dbReference type="PANTHER" id="PTHR43195:SF1">
    <property type="entry name" value="FI06132P-RELATED"/>
    <property type="match status" value="1"/>
</dbReference>
<evidence type="ECO:0000256" key="4">
    <source>
        <dbReference type="ARBA" id="ARBA00001946"/>
    </source>
</evidence>
<dbReference type="GO" id="GO:0046872">
    <property type="term" value="F:metal ion binding"/>
    <property type="evidence" value="ECO:0007669"/>
    <property type="project" value="UniProtKB-KW"/>
</dbReference>
<evidence type="ECO:0000256" key="15">
    <source>
        <dbReference type="ARBA" id="ARBA00023128"/>
    </source>
</evidence>
<dbReference type="Pfam" id="PF00456">
    <property type="entry name" value="Transketolase_N"/>
    <property type="match status" value="1"/>
</dbReference>
<evidence type="ECO:0000256" key="6">
    <source>
        <dbReference type="ARBA" id="ARBA00004173"/>
    </source>
</evidence>
<dbReference type="CDD" id="cd07033">
    <property type="entry name" value="TPP_PYR_DXS_TK_like"/>
    <property type="match status" value="1"/>
</dbReference>
<dbReference type="PANTHER" id="PTHR43195">
    <property type="entry name" value="TRANSKETOLASE"/>
    <property type="match status" value="1"/>
</dbReference>
<reference evidence="17" key="1">
    <citation type="journal article" date="2013" name="Genetics">
        <title>The draft genome and transcriptome of Panagrellus redivivus are shaped by the harsh demands of a free-living lifestyle.</title>
        <authorList>
            <person name="Srinivasan J."/>
            <person name="Dillman A.R."/>
            <person name="Macchietto M.G."/>
            <person name="Heikkinen L."/>
            <person name="Lakso M."/>
            <person name="Fracchia K.M."/>
            <person name="Antoshechkin I."/>
            <person name="Mortazavi A."/>
            <person name="Wong G."/>
            <person name="Sternberg P.W."/>
        </authorList>
    </citation>
    <scope>NUCLEOTIDE SEQUENCE [LARGE SCALE GENOMIC DNA]</scope>
    <source>
        <strain evidence="17">MT8872</strain>
    </source>
</reference>
<dbReference type="InterPro" id="IPR009014">
    <property type="entry name" value="Transketo_C/PFOR_II"/>
</dbReference>
<protein>
    <recommendedName>
        <fullName evidence="9">transketolase</fullName>
        <ecNumber evidence="9">2.2.1.1</ecNumber>
    </recommendedName>
</protein>
<evidence type="ECO:0000256" key="8">
    <source>
        <dbReference type="ARBA" id="ARBA00011738"/>
    </source>
</evidence>
<dbReference type="InterPro" id="IPR029061">
    <property type="entry name" value="THDP-binding"/>
</dbReference>
<comment type="cofactor">
    <cofactor evidence="5">
        <name>thiamine diphosphate</name>
        <dbReference type="ChEBI" id="CHEBI:58937"/>
    </cofactor>
</comment>
<dbReference type="EC" id="2.2.1.1" evidence="9"/>
<keyword evidence="14" id="KW-0786">Thiamine pyrophosphate</keyword>
<comment type="cofactor">
    <cofactor evidence="4">
        <name>Mg(2+)</name>
        <dbReference type="ChEBI" id="CHEBI:18420"/>
    </cofactor>
</comment>
<dbReference type="AlphaFoldDB" id="A0A7E4VYK6"/>
<keyword evidence="11" id="KW-0479">Metal-binding</keyword>
<dbReference type="SUPFAM" id="SSF52922">
    <property type="entry name" value="TK C-terminal domain-like"/>
    <property type="match status" value="1"/>
</dbReference>
<dbReference type="GO" id="GO:0030976">
    <property type="term" value="F:thiamine pyrophosphate binding"/>
    <property type="evidence" value="ECO:0007669"/>
    <property type="project" value="TreeGrafter"/>
</dbReference>
<dbReference type="SUPFAM" id="SSF52518">
    <property type="entry name" value="Thiamin diphosphate-binding fold (THDP-binding)"/>
    <property type="match status" value="2"/>
</dbReference>
<accession>A0A7E4VYK6</accession>
<evidence type="ECO:0000256" key="11">
    <source>
        <dbReference type="ARBA" id="ARBA00022723"/>
    </source>
</evidence>
<comment type="similarity">
    <text evidence="7">Belongs to the transketolase family.</text>
</comment>
<dbReference type="GO" id="GO:0005739">
    <property type="term" value="C:mitochondrion"/>
    <property type="evidence" value="ECO:0007669"/>
    <property type="project" value="UniProtKB-SubCell"/>
</dbReference>
<dbReference type="InterPro" id="IPR005475">
    <property type="entry name" value="Transketolase-like_Pyr-bd"/>
</dbReference>
<dbReference type="Pfam" id="PF02780">
    <property type="entry name" value="Transketolase_C"/>
    <property type="match status" value="1"/>
</dbReference>
<proteinExistence type="inferred from homology"/>
<evidence type="ECO:0000256" key="9">
    <source>
        <dbReference type="ARBA" id="ARBA00013152"/>
    </source>
</evidence>
<keyword evidence="17" id="KW-1185">Reference proteome</keyword>
<keyword evidence="15" id="KW-0496">Mitochondrion</keyword>
<evidence type="ECO:0000256" key="5">
    <source>
        <dbReference type="ARBA" id="ARBA00001964"/>
    </source>
</evidence>
<keyword evidence="10" id="KW-0808">Transferase</keyword>
<keyword evidence="12" id="KW-0106">Calcium</keyword>
<comment type="cofactor">
    <cofactor evidence="3">
        <name>Co(2+)</name>
        <dbReference type="ChEBI" id="CHEBI:48828"/>
    </cofactor>
</comment>
<dbReference type="CDD" id="cd02012">
    <property type="entry name" value="TPP_TK"/>
    <property type="match status" value="1"/>
</dbReference>
<reference evidence="18" key="2">
    <citation type="submission" date="2020-10" db="UniProtKB">
        <authorList>
            <consortium name="WormBaseParasite"/>
        </authorList>
    </citation>
    <scope>IDENTIFICATION</scope>
</reference>
<evidence type="ECO:0000256" key="1">
    <source>
        <dbReference type="ARBA" id="ARBA00001913"/>
    </source>
</evidence>
<dbReference type="InterPro" id="IPR033248">
    <property type="entry name" value="Transketolase_C"/>
</dbReference>
<dbReference type="SMART" id="SM00861">
    <property type="entry name" value="Transket_pyr"/>
    <property type="match status" value="1"/>
</dbReference>
<evidence type="ECO:0000313" key="18">
    <source>
        <dbReference type="WBParaSite" id="Pan_g4668.t1"/>
    </source>
</evidence>
<dbReference type="InterPro" id="IPR005474">
    <property type="entry name" value="Transketolase_N"/>
</dbReference>
<organism evidence="17 18">
    <name type="scientific">Panagrellus redivivus</name>
    <name type="common">Microworm</name>
    <dbReference type="NCBI Taxonomy" id="6233"/>
    <lineage>
        <taxon>Eukaryota</taxon>
        <taxon>Metazoa</taxon>
        <taxon>Ecdysozoa</taxon>
        <taxon>Nematoda</taxon>
        <taxon>Chromadorea</taxon>
        <taxon>Rhabditida</taxon>
        <taxon>Tylenchina</taxon>
        <taxon>Panagrolaimomorpha</taxon>
        <taxon>Panagrolaimoidea</taxon>
        <taxon>Panagrolaimidae</taxon>
        <taxon>Panagrellus</taxon>
    </lineage>
</organism>
<evidence type="ECO:0000256" key="2">
    <source>
        <dbReference type="ARBA" id="ARBA00001936"/>
    </source>
</evidence>
<evidence type="ECO:0000259" key="16">
    <source>
        <dbReference type="SMART" id="SM00861"/>
    </source>
</evidence>
<comment type="cofactor">
    <cofactor evidence="1">
        <name>Ca(2+)</name>
        <dbReference type="ChEBI" id="CHEBI:29108"/>
    </cofactor>
</comment>